<dbReference type="PROSITE" id="PS51352">
    <property type="entry name" value="THIOREDOXIN_2"/>
    <property type="match status" value="1"/>
</dbReference>
<dbReference type="OrthoDB" id="2121326at2759"/>
<evidence type="ECO:0000256" key="1">
    <source>
        <dbReference type="ARBA" id="ARBA00023157"/>
    </source>
</evidence>
<dbReference type="Proteomes" id="UP000324222">
    <property type="component" value="Unassembled WGS sequence"/>
</dbReference>
<evidence type="ECO:0000313" key="4">
    <source>
        <dbReference type="EMBL" id="MPC34148.1"/>
    </source>
</evidence>
<comment type="caution">
    <text evidence="4">The sequence shown here is derived from an EMBL/GenBank/DDBJ whole genome shotgun (WGS) entry which is preliminary data.</text>
</comment>
<dbReference type="InterPro" id="IPR013766">
    <property type="entry name" value="Thioredoxin_domain"/>
</dbReference>
<accession>A0A5B7ELE6</accession>
<organism evidence="4 5">
    <name type="scientific">Portunus trituberculatus</name>
    <name type="common">Swimming crab</name>
    <name type="synonym">Neptunus trituberculatus</name>
    <dbReference type="NCBI Taxonomy" id="210409"/>
    <lineage>
        <taxon>Eukaryota</taxon>
        <taxon>Metazoa</taxon>
        <taxon>Ecdysozoa</taxon>
        <taxon>Arthropoda</taxon>
        <taxon>Crustacea</taxon>
        <taxon>Multicrustacea</taxon>
        <taxon>Malacostraca</taxon>
        <taxon>Eumalacostraca</taxon>
        <taxon>Eucarida</taxon>
        <taxon>Decapoda</taxon>
        <taxon>Pleocyemata</taxon>
        <taxon>Brachyura</taxon>
        <taxon>Eubrachyura</taxon>
        <taxon>Portunoidea</taxon>
        <taxon>Portunidae</taxon>
        <taxon>Portuninae</taxon>
        <taxon>Portunus</taxon>
    </lineage>
</organism>
<name>A0A5B7ELE6_PORTR</name>
<sequence length="175" mass="19122">MQIFATYMLKHLKLAKPIAPVGILEVGSAIKLPPIIGTGSFISSGTYIRAHITTQVYLWCNHLEPGYHGEICGPCQRIAPVFEEMAHRFPNAVFLKIDVNQCPTTSASQGVTAAPTFIFFRNKTKLDSLQGADPEGLEARIRQHYGDGEGEEAEDSGVPGHYQESILNQVGTQLP</sequence>
<evidence type="ECO:0000256" key="2">
    <source>
        <dbReference type="SAM" id="MobiDB-lite"/>
    </source>
</evidence>
<dbReference type="SUPFAM" id="SSF52833">
    <property type="entry name" value="Thioredoxin-like"/>
    <property type="match status" value="1"/>
</dbReference>
<dbReference type="AlphaFoldDB" id="A0A5B7ELE6"/>
<feature type="region of interest" description="Disordered" evidence="2">
    <location>
        <begin position="148"/>
        <end position="175"/>
    </location>
</feature>
<dbReference type="InterPro" id="IPR036249">
    <property type="entry name" value="Thioredoxin-like_sf"/>
</dbReference>
<protein>
    <submittedName>
        <fullName evidence="4">Thioredoxin-like protein 1</fullName>
    </submittedName>
</protein>
<dbReference type="EMBL" id="VSRR010002995">
    <property type="protein sequence ID" value="MPC34148.1"/>
    <property type="molecule type" value="Genomic_DNA"/>
</dbReference>
<evidence type="ECO:0000313" key="5">
    <source>
        <dbReference type="Proteomes" id="UP000324222"/>
    </source>
</evidence>
<gene>
    <name evidence="4" type="primary">Txnl1</name>
    <name evidence="4" type="ORF">E2C01_027529</name>
</gene>
<dbReference type="CDD" id="cd02947">
    <property type="entry name" value="TRX_family"/>
    <property type="match status" value="1"/>
</dbReference>
<dbReference type="PANTHER" id="PTHR46115">
    <property type="entry name" value="THIOREDOXIN-LIKE PROTEIN 1"/>
    <property type="match status" value="1"/>
</dbReference>
<feature type="compositionally biased region" description="Polar residues" evidence="2">
    <location>
        <begin position="165"/>
        <end position="175"/>
    </location>
</feature>
<proteinExistence type="predicted"/>
<dbReference type="Pfam" id="PF00085">
    <property type="entry name" value="Thioredoxin"/>
    <property type="match status" value="1"/>
</dbReference>
<keyword evidence="1" id="KW-1015">Disulfide bond</keyword>
<keyword evidence="5" id="KW-1185">Reference proteome</keyword>
<feature type="domain" description="Thioredoxin" evidence="3">
    <location>
        <begin position="21"/>
        <end position="146"/>
    </location>
</feature>
<reference evidence="4 5" key="1">
    <citation type="submission" date="2019-05" db="EMBL/GenBank/DDBJ databases">
        <title>Another draft genome of Portunus trituberculatus and its Hox gene families provides insights of decapod evolution.</title>
        <authorList>
            <person name="Jeong J.-H."/>
            <person name="Song I."/>
            <person name="Kim S."/>
            <person name="Choi T."/>
            <person name="Kim D."/>
            <person name="Ryu S."/>
            <person name="Kim W."/>
        </authorList>
    </citation>
    <scope>NUCLEOTIDE SEQUENCE [LARGE SCALE GENOMIC DNA]</scope>
    <source>
        <tissue evidence="4">Muscle</tissue>
    </source>
</reference>
<dbReference type="Gene3D" id="3.40.30.10">
    <property type="entry name" value="Glutaredoxin"/>
    <property type="match status" value="1"/>
</dbReference>
<evidence type="ECO:0000259" key="3">
    <source>
        <dbReference type="PROSITE" id="PS51352"/>
    </source>
</evidence>